<feature type="domain" description="Guanylate cyclase" evidence="1">
    <location>
        <begin position="41"/>
        <end position="157"/>
    </location>
</feature>
<sequence>MINEANQYLQFEKLLRQRGIHAAGNESFDLDIVDQYEKDYAVLILDSSGFTRITAKYGIIHFLALTIRMQEIVNPLLTDHQVLESWAEADNLYGIFMTAKAAVQAALSIQEAINAENQKRPESDRLAVCIGIGFGPLLNVGEKHIYGQEMNFASKLGEDIASSGEILITKAAYEAMWHQVSGLNAIKFTLTVSSVSIEYYSIRAQGRVSWT</sequence>
<dbReference type="Proteomes" id="UP001594351">
    <property type="component" value="Unassembled WGS sequence"/>
</dbReference>
<dbReference type="SUPFAM" id="SSF55073">
    <property type="entry name" value="Nucleotide cyclase"/>
    <property type="match status" value="1"/>
</dbReference>
<dbReference type="GO" id="GO:0016829">
    <property type="term" value="F:lyase activity"/>
    <property type="evidence" value="ECO:0007669"/>
    <property type="project" value="UniProtKB-KW"/>
</dbReference>
<keyword evidence="3" id="KW-1185">Reference proteome</keyword>
<evidence type="ECO:0000313" key="3">
    <source>
        <dbReference type="Proteomes" id="UP001594351"/>
    </source>
</evidence>
<organism evidence="2 3">
    <name type="scientific">candidate division CSSED10-310 bacterium</name>
    <dbReference type="NCBI Taxonomy" id="2855610"/>
    <lineage>
        <taxon>Bacteria</taxon>
        <taxon>Bacteria division CSSED10-310</taxon>
    </lineage>
</organism>
<dbReference type="Gene3D" id="3.30.70.1230">
    <property type="entry name" value="Nucleotide cyclase"/>
    <property type="match status" value="1"/>
</dbReference>
<dbReference type="InterPro" id="IPR001054">
    <property type="entry name" value="A/G_cyclase"/>
</dbReference>
<dbReference type="InterPro" id="IPR029787">
    <property type="entry name" value="Nucleotide_cyclase"/>
</dbReference>
<protein>
    <submittedName>
        <fullName evidence="2">Adenylate/guanylate cyclase domain-containing protein</fullName>
        <ecNumber evidence="2">4.6.1.-</ecNumber>
    </submittedName>
</protein>
<dbReference type="EMBL" id="JBHPBY010000582">
    <property type="protein sequence ID" value="MFC1853718.1"/>
    <property type="molecule type" value="Genomic_DNA"/>
</dbReference>
<evidence type="ECO:0000259" key="1">
    <source>
        <dbReference type="PROSITE" id="PS50125"/>
    </source>
</evidence>
<comment type="caution">
    <text evidence="2">The sequence shown here is derived from an EMBL/GenBank/DDBJ whole genome shotgun (WGS) entry which is preliminary data.</text>
</comment>
<proteinExistence type="predicted"/>
<gene>
    <name evidence="2" type="ORF">ACFL27_26340</name>
</gene>
<name>A0ABV6Z5K2_UNCC1</name>
<dbReference type="CDD" id="cd07302">
    <property type="entry name" value="CHD"/>
    <property type="match status" value="1"/>
</dbReference>
<reference evidence="2 3" key="1">
    <citation type="submission" date="2024-09" db="EMBL/GenBank/DDBJ databases">
        <title>Laminarin stimulates single cell rates of sulfate reduction while oxygen inhibits transcriptomic activity in coastal marine sediment.</title>
        <authorList>
            <person name="Lindsay M."/>
            <person name="Orcutt B."/>
            <person name="Emerson D."/>
            <person name="Stepanauskas R."/>
            <person name="D'Angelo T."/>
        </authorList>
    </citation>
    <scope>NUCLEOTIDE SEQUENCE [LARGE SCALE GENOMIC DNA]</scope>
    <source>
        <strain evidence="2">SAG AM-311-K15</strain>
    </source>
</reference>
<evidence type="ECO:0000313" key="2">
    <source>
        <dbReference type="EMBL" id="MFC1853718.1"/>
    </source>
</evidence>
<dbReference type="EC" id="4.6.1.-" evidence="2"/>
<dbReference type="PROSITE" id="PS50125">
    <property type="entry name" value="GUANYLATE_CYCLASE_2"/>
    <property type="match status" value="1"/>
</dbReference>
<keyword evidence="2" id="KW-0456">Lyase</keyword>
<accession>A0ABV6Z5K2</accession>